<dbReference type="Proteomes" id="UP000054988">
    <property type="component" value="Unassembled WGS sequence"/>
</dbReference>
<evidence type="ECO:0000313" key="2">
    <source>
        <dbReference type="EMBL" id="KTB41873.1"/>
    </source>
</evidence>
<sequence length="139" mass="16034">MFNEVKDISISGDALNIVYHDQYNQTTTIMNQIIYVGRPGRTIVKRRGMISILNTTSIVILFVVIFTILSNFIWEIIRTGNGKMAALFRISFSYYGQDAEKIWKKEFMKYSQANDPAVLLQLFTINQSKVLTLLFYDGM</sequence>
<evidence type="ECO:0000256" key="1">
    <source>
        <dbReference type="SAM" id="Phobius"/>
    </source>
</evidence>
<protein>
    <submittedName>
        <fullName evidence="2">Uncharacterized protein</fullName>
    </submittedName>
</protein>
<comment type="caution">
    <text evidence="2">The sequence shown here is derived from an EMBL/GenBank/DDBJ whole genome shotgun (WGS) entry which is preliminary data.</text>
</comment>
<dbReference type="EMBL" id="LATX01001423">
    <property type="protein sequence ID" value="KTB41873.1"/>
    <property type="molecule type" value="Genomic_DNA"/>
</dbReference>
<proteinExistence type="predicted"/>
<reference evidence="2 3" key="1">
    <citation type="submission" date="2015-12" db="EMBL/GenBank/DDBJ databases">
        <title>Draft genome sequence of Moniliophthora roreri, the causal agent of frosty pod rot of cacao.</title>
        <authorList>
            <person name="Aime M.C."/>
            <person name="Diaz-Valderrama J.R."/>
            <person name="Kijpornyongpan T."/>
            <person name="Phillips-Mora W."/>
        </authorList>
    </citation>
    <scope>NUCLEOTIDE SEQUENCE [LARGE SCALE GENOMIC DNA]</scope>
    <source>
        <strain evidence="2 3">MCA 2952</strain>
    </source>
</reference>
<keyword evidence="1" id="KW-0812">Transmembrane</keyword>
<accession>A0A0W0FZW7</accession>
<dbReference type="AlphaFoldDB" id="A0A0W0FZW7"/>
<gene>
    <name evidence="2" type="ORF">WG66_5548</name>
</gene>
<feature type="transmembrane region" description="Helical" evidence="1">
    <location>
        <begin position="51"/>
        <end position="74"/>
    </location>
</feature>
<name>A0A0W0FZW7_MONRR</name>
<keyword evidence="1" id="KW-1133">Transmembrane helix</keyword>
<organism evidence="2 3">
    <name type="scientific">Moniliophthora roreri</name>
    <name type="common">Frosty pod rot fungus</name>
    <name type="synonym">Monilia roreri</name>
    <dbReference type="NCBI Taxonomy" id="221103"/>
    <lineage>
        <taxon>Eukaryota</taxon>
        <taxon>Fungi</taxon>
        <taxon>Dikarya</taxon>
        <taxon>Basidiomycota</taxon>
        <taxon>Agaricomycotina</taxon>
        <taxon>Agaricomycetes</taxon>
        <taxon>Agaricomycetidae</taxon>
        <taxon>Agaricales</taxon>
        <taxon>Marasmiineae</taxon>
        <taxon>Marasmiaceae</taxon>
        <taxon>Moniliophthora</taxon>
    </lineage>
</organism>
<keyword evidence="1" id="KW-0472">Membrane</keyword>
<evidence type="ECO:0000313" key="3">
    <source>
        <dbReference type="Proteomes" id="UP000054988"/>
    </source>
</evidence>